<reference evidence="1 2" key="1">
    <citation type="journal article" date="2019" name="Int. J. Syst. Evol. Microbiol.">
        <title>The Global Catalogue of Microorganisms (GCM) 10K type strain sequencing project: providing services to taxonomists for standard genome sequencing and annotation.</title>
        <authorList>
            <consortium name="The Broad Institute Genomics Platform"/>
            <consortium name="The Broad Institute Genome Sequencing Center for Infectious Disease"/>
            <person name="Wu L."/>
            <person name="Ma J."/>
        </authorList>
    </citation>
    <scope>NUCLEOTIDE SEQUENCE [LARGE SCALE GENOMIC DNA]</scope>
    <source>
        <strain evidence="1 2">RDMS1</strain>
    </source>
</reference>
<accession>A0ABD5YXI4</accession>
<comment type="caution">
    <text evidence="1">The sequence shown here is derived from an EMBL/GenBank/DDBJ whole genome shotgun (WGS) entry which is preliminary data.</text>
</comment>
<keyword evidence="2" id="KW-1185">Reference proteome</keyword>
<dbReference type="AlphaFoldDB" id="A0ABD5YXI4"/>
<dbReference type="RefSeq" id="WP_264556710.1">
    <property type="nucleotide sequence ID" value="NZ_CP109981.1"/>
</dbReference>
<evidence type="ECO:0000313" key="1">
    <source>
        <dbReference type="EMBL" id="MFC7192724.1"/>
    </source>
</evidence>
<gene>
    <name evidence="1" type="ORF">ACFQL7_24900</name>
</gene>
<dbReference type="GeneID" id="76202425"/>
<name>A0ABD5YXI4_9EURY</name>
<organism evidence="1 2">
    <name type="scientific">Halocatena marina</name>
    <dbReference type="NCBI Taxonomy" id="2934937"/>
    <lineage>
        <taxon>Archaea</taxon>
        <taxon>Methanobacteriati</taxon>
        <taxon>Methanobacteriota</taxon>
        <taxon>Stenosarchaea group</taxon>
        <taxon>Halobacteria</taxon>
        <taxon>Halobacteriales</taxon>
        <taxon>Natronomonadaceae</taxon>
        <taxon>Halocatena</taxon>
    </lineage>
</organism>
<protein>
    <submittedName>
        <fullName evidence="1">Uncharacterized protein</fullName>
    </submittedName>
</protein>
<evidence type="ECO:0000313" key="2">
    <source>
        <dbReference type="Proteomes" id="UP001596417"/>
    </source>
</evidence>
<sequence>MSEPGAIQQAEEISTADHPLPRRTLLVRNHPEENVEKILTITQRLRDVDSDHFEYILQCPTHTASYRYHGRTLQTVFATQVRRVRSPNLAGTGDALAGGRRGWSQSLIFLSRHARACNTSGYGPEYGANESCLVNVR</sequence>
<dbReference type="EMBL" id="JBHTAX010000005">
    <property type="protein sequence ID" value="MFC7192724.1"/>
    <property type="molecule type" value="Genomic_DNA"/>
</dbReference>
<dbReference type="Proteomes" id="UP001596417">
    <property type="component" value="Unassembled WGS sequence"/>
</dbReference>
<proteinExistence type="predicted"/>